<keyword evidence="6 10" id="KW-1133">Transmembrane helix</keyword>
<dbReference type="PANTHER" id="PTHR22777">
    <property type="entry name" value="HEMOLYSIN-RELATED"/>
    <property type="match status" value="1"/>
</dbReference>
<dbReference type="InterPro" id="IPR002550">
    <property type="entry name" value="CNNM"/>
</dbReference>
<dbReference type="SUPFAM" id="SSF54631">
    <property type="entry name" value="CBS-domain pair"/>
    <property type="match status" value="1"/>
</dbReference>
<evidence type="ECO:0000313" key="14">
    <source>
        <dbReference type="EMBL" id="SMB25190.1"/>
    </source>
</evidence>
<keyword evidence="15" id="KW-1185">Reference proteome</keyword>
<dbReference type="Pfam" id="PF00571">
    <property type="entry name" value="CBS"/>
    <property type="match status" value="2"/>
</dbReference>
<dbReference type="Gene3D" id="3.10.580.10">
    <property type="entry name" value="CBS-domain"/>
    <property type="match status" value="1"/>
</dbReference>
<protein>
    <recommendedName>
        <fullName evidence="16">Magnesium and cobalt efflux protein CorC</fullName>
    </recommendedName>
</protein>
<dbReference type="InterPro" id="IPR005170">
    <property type="entry name" value="Transptr-assoc_dom"/>
</dbReference>
<dbReference type="PROSITE" id="PS51371">
    <property type="entry name" value="CBS"/>
    <property type="match status" value="2"/>
</dbReference>
<dbReference type="PROSITE" id="PS51846">
    <property type="entry name" value="CNNM"/>
    <property type="match status" value="1"/>
</dbReference>
<dbReference type="SUPFAM" id="SSF56176">
    <property type="entry name" value="FAD-binding/transporter-associated domain-like"/>
    <property type="match status" value="1"/>
</dbReference>
<keyword evidence="5" id="KW-0677">Repeat</keyword>
<dbReference type="Proteomes" id="UP000242886">
    <property type="component" value="Chromosome SDENCHOL"/>
</dbReference>
<dbReference type="AlphaFoldDB" id="A0A7Z7MUY1"/>
<evidence type="ECO:0000256" key="10">
    <source>
        <dbReference type="PROSITE-ProRule" id="PRU01193"/>
    </source>
</evidence>
<evidence type="ECO:0000259" key="13">
    <source>
        <dbReference type="PROSITE" id="PS51846"/>
    </source>
</evidence>
<evidence type="ECO:0000256" key="9">
    <source>
        <dbReference type="PROSITE-ProRule" id="PRU00703"/>
    </source>
</evidence>
<evidence type="ECO:0000256" key="4">
    <source>
        <dbReference type="ARBA" id="ARBA00022692"/>
    </source>
</evidence>
<evidence type="ECO:0000256" key="7">
    <source>
        <dbReference type="ARBA" id="ARBA00023122"/>
    </source>
</evidence>
<dbReference type="InterPro" id="IPR016169">
    <property type="entry name" value="FAD-bd_PCMH_sub2"/>
</dbReference>
<evidence type="ECO:0000256" key="8">
    <source>
        <dbReference type="ARBA" id="ARBA00023136"/>
    </source>
</evidence>
<dbReference type="EMBL" id="LT837803">
    <property type="protein sequence ID" value="SMB25190.1"/>
    <property type="molecule type" value="Genomic_DNA"/>
</dbReference>
<evidence type="ECO:0000256" key="2">
    <source>
        <dbReference type="ARBA" id="ARBA00006337"/>
    </source>
</evidence>
<dbReference type="Pfam" id="PF01595">
    <property type="entry name" value="CNNM"/>
    <property type="match status" value="1"/>
</dbReference>
<dbReference type="Gene3D" id="3.30.465.10">
    <property type="match status" value="1"/>
</dbReference>
<feature type="domain" description="CNNM transmembrane" evidence="13">
    <location>
        <begin position="2"/>
        <end position="201"/>
    </location>
</feature>
<comment type="subcellular location">
    <subcellularLocation>
        <location evidence="1">Cell membrane</location>
        <topology evidence="1">Multi-pass membrane protein</topology>
    </subcellularLocation>
</comment>
<evidence type="ECO:0000256" key="3">
    <source>
        <dbReference type="ARBA" id="ARBA00022475"/>
    </source>
</evidence>
<feature type="transmembrane region" description="Helical" evidence="11">
    <location>
        <begin position="72"/>
        <end position="91"/>
    </location>
</feature>
<organism evidence="14 15">
    <name type="scientific">Sterolibacterium denitrificans</name>
    <dbReference type="NCBI Taxonomy" id="157592"/>
    <lineage>
        <taxon>Bacteria</taxon>
        <taxon>Pseudomonadati</taxon>
        <taxon>Pseudomonadota</taxon>
        <taxon>Betaproteobacteria</taxon>
        <taxon>Nitrosomonadales</taxon>
        <taxon>Sterolibacteriaceae</taxon>
        <taxon>Sterolibacterium</taxon>
    </lineage>
</organism>
<keyword evidence="4 10" id="KW-0812">Transmembrane</keyword>
<feature type="domain" description="CBS" evidence="12">
    <location>
        <begin position="277"/>
        <end position="333"/>
    </location>
</feature>
<evidence type="ECO:0000256" key="5">
    <source>
        <dbReference type="ARBA" id="ARBA00022737"/>
    </source>
</evidence>
<evidence type="ECO:0000256" key="6">
    <source>
        <dbReference type="ARBA" id="ARBA00022989"/>
    </source>
</evidence>
<evidence type="ECO:0000256" key="11">
    <source>
        <dbReference type="SAM" id="Phobius"/>
    </source>
</evidence>
<dbReference type="InterPro" id="IPR000644">
    <property type="entry name" value="CBS_dom"/>
</dbReference>
<evidence type="ECO:0000256" key="1">
    <source>
        <dbReference type="ARBA" id="ARBA00004651"/>
    </source>
</evidence>
<dbReference type="InterPro" id="IPR036318">
    <property type="entry name" value="FAD-bd_PCMH-like_sf"/>
</dbReference>
<reference evidence="14" key="1">
    <citation type="submission" date="2017-03" db="EMBL/GenBank/DDBJ databases">
        <authorList>
            <consortium name="AG Boll"/>
        </authorList>
    </citation>
    <scope>NUCLEOTIDE SEQUENCE [LARGE SCALE GENOMIC DNA]</scope>
    <source>
        <strain evidence="14">Chol</strain>
    </source>
</reference>
<feature type="domain" description="CBS" evidence="12">
    <location>
        <begin position="211"/>
        <end position="271"/>
    </location>
</feature>
<dbReference type="InterPro" id="IPR044751">
    <property type="entry name" value="Ion_transp-like_CBS"/>
</dbReference>
<name>A0A7Z7MUY1_9PROT</name>
<dbReference type="InterPro" id="IPR046342">
    <property type="entry name" value="CBS_dom_sf"/>
</dbReference>
<keyword evidence="3" id="KW-1003">Cell membrane</keyword>
<proteinExistence type="inferred from homology"/>
<dbReference type="GO" id="GO:0005886">
    <property type="term" value="C:plasma membrane"/>
    <property type="evidence" value="ECO:0007669"/>
    <property type="project" value="UniProtKB-SubCell"/>
</dbReference>
<feature type="transmembrane region" description="Helical" evidence="11">
    <location>
        <begin position="98"/>
        <end position="122"/>
    </location>
</feature>
<keyword evidence="7 9" id="KW-0129">CBS domain</keyword>
<accession>A0A7Z7MUY1</accession>
<keyword evidence="8 10" id="KW-0472">Membrane</keyword>
<evidence type="ECO:0000313" key="15">
    <source>
        <dbReference type="Proteomes" id="UP000242886"/>
    </source>
</evidence>
<dbReference type="GO" id="GO:0050660">
    <property type="term" value="F:flavin adenine dinucleotide binding"/>
    <property type="evidence" value="ECO:0007669"/>
    <property type="project" value="InterPro"/>
</dbReference>
<evidence type="ECO:0000259" key="12">
    <source>
        <dbReference type="PROSITE" id="PS51371"/>
    </source>
</evidence>
<sequence length="432" mass="47419">MDDIPLSTRLIVLAVLLLLSGFFAMAEAAMMVANRHRLRQLAKEGHRGAQLAARLLDRTDRLISLSLISKTLINAAAAILTGHIALTLLGAEKWTPAIGILLITFCLLVFSEITPKVIGAAYPDWLTLRLGYILTPLQRISAPLVSFINLFVGALLKLLHLEAGSGHGAQRISPEDLRAMVLEAGHFIPQQHQSMLLNLFELERIEVDDIMTPRGEIEGIDLQAPLEEIHQQLVTSFHTRLLVYDDDPGNVVGILHQRRLLAAALAGELDQAALREQVTEPYFIPAGTTIYAQLQFFQKNRQRVGLVVDEYGEILGLLALEDIIEEIVGKFASGVPGNKTLAWSGDEGNQENGAATALVDGACTLRELNRELNLDFPLDGPNTLNGLILEHLEDIPEAGLSVRIGGVPMEIVQAQDRRIRMVRIFRPPLAEA</sequence>
<dbReference type="CDD" id="cd04590">
    <property type="entry name" value="CBS_pair_CorC_HlyC_assoc"/>
    <property type="match status" value="1"/>
</dbReference>
<dbReference type="Pfam" id="PF03471">
    <property type="entry name" value="CorC_HlyC"/>
    <property type="match status" value="1"/>
</dbReference>
<dbReference type="PANTHER" id="PTHR22777:SF32">
    <property type="entry name" value="UPF0053 INNER MEMBRANE PROTEIN YFJD"/>
    <property type="match status" value="1"/>
</dbReference>
<comment type="similarity">
    <text evidence="2">Belongs to the UPF0053 family.</text>
</comment>
<dbReference type="SMART" id="SM01091">
    <property type="entry name" value="CorC_HlyC"/>
    <property type="match status" value="1"/>
</dbReference>
<evidence type="ECO:0008006" key="16">
    <source>
        <dbReference type="Google" id="ProtNLM"/>
    </source>
</evidence>
<gene>
    <name evidence="14" type="ORF">SDENCHOL_11223</name>
</gene>
<dbReference type="RefSeq" id="WP_154716433.1">
    <property type="nucleotide sequence ID" value="NZ_LT837803.1"/>
</dbReference>